<sequence length="117" mass="13237">MLLRRYSGKGLGRLIMLIGTGRLLFKKRAQRIANLGTKNYLTVTRPDISFHVSVVSQFMTSPCDSHWDAVVRILRYIKSAPGKGLLIEDQGHEHITRFTDADWAGSPYDRRSTSGLF</sequence>
<organism evidence="1 2">
    <name type="scientific">Solanum verrucosum</name>
    <dbReference type="NCBI Taxonomy" id="315347"/>
    <lineage>
        <taxon>Eukaryota</taxon>
        <taxon>Viridiplantae</taxon>
        <taxon>Streptophyta</taxon>
        <taxon>Embryophyta</taxon>
        <taxon>Tracheophyta</taxon>
        <taxon>Spermatophyta</taxon>
        <taxon>Magnoliopsida</taxon>
        <taxon>eudicotyledons</taxon>
        <taxon>Gunneridae</taxon>
        <taxon>Pentapetalae</taxon>
        <taxon>asterids</taxon>
        <taxon>lamiids</taxon>
        <taxon>Solanales</taxon>
        <taxon>Solanaceae</taxon>
        <taxon>Solanoideae</taxon>
        <taxon>Solaneae</taxon>
        <taxon>Solanum</taxon>
    </lineage>
</organism>
<evidence type="ECO:0000313" key="1">
    <source>
        <dbReference type="EMBL" id="WMV35464.1"/>
    </source>
</evidence>
<protein>
    <submittedName>
        <fullName evidence="1">Uncharacterized protein</fullName>
    </submittedName>
</protein>
<gene>
    <name evidence="1" type="ORF">MTR67_028849</name>
</gene>
<dbReference type="Proteomes" id="UP001234989">
    <property type="component" value="Chromosome 6"/>
</dbReference>
<accession>A0AAF0RBX2</accession>
<dbReference type="EMBL" id="CP133617">
    <property type="protein sequence ID" value="WMV35464.1"/>
    <property type="molecule type" value="Genomic_DNA"/>
</dbReference>
<name>A0AAF0RBX2_SOLVR</name>
<evidence type="ECO:0000313" key="2">
    <source>
        <dbReference type="Proteomes" id="UP001234989"/>
    </source>
</evidence>
<dbReference type="AlphaFoldDB" id="A0AAF0RBX2"/>
<proteinExistence type="predicted"/>
<dbReference type="PANTHER" id="PTHR11439">
    <property type="entry name" value="GAG-POL-RELATED RETROTRANSPOSON"/>
    <property type="match status" value="1"/>
</dbReference>
<reference evidence="1" key="1">
    <citation type="submission" date="2023-08" db="EMBL/GenBank/DDBJ databases">
        <title>A de novo genome assembly of Solanum verrucosum Schlechtendal, a Mexican diploid species geographically isolated from the other diploid A-genome species in potato relatives.</title>
        <authorList>
            <person name="Hosaka K."/>
        </authorList>
    </citation>
    <scope>NUCLEOTIDE SEQUENCE</scope>
    <source>
        <tissue evidence="1">Young leaves</tissue>
    </source>
</reference>
<dbReference type="PANTHER" id="PTHR11439:SF484">
    <property type="entry name" value="REVERSE TRANSCRIPTASE TY1_COPIA-TYPE DOMAIN-CONTAINING PROTEIN"/>
    <property type="match status" value="1"/>
</dbReference>
<keyword evidence="2" id="KW-1185">Reference proteome</keyword>